<evidence type="ECO:0000313" key="2">
    <source>
        <dbReference type="Proteomes" id="UP001320898"/>
    </source>
</evidence>
<dbReference type="Gene3D" id="3.40.1080.10">
    <property type="entry name" value="Glutaconate Coenzyme A-transferase"/>
    <property type="match status" value="1"/>
</dbReference>
<dbReference type="InterPro" id="IPR037171">
    <property type="entry name" value="NagB/RpiA_transferase-like"/>
</dbReference>
<dbReference type="Proteomes" id="UP001320898">
    <property type="component" value="Unassembled WGS sequence"/>
</dbReference>
<reference evidence="1 2" key="1">
    <citation type="submission" date="2022-04" db="EMBL/GenBank/DDBJ databases">
        <authorList>
            <person name="Ye Y.-Q."/>
            <person name="Du Z.-J."/>
        </authorList>
    </citation>
    <scope>NUCLEOTIDE SEQUENCE [LARGE SCALE GENOMIC DNA]</scope>
    <source>
        <strain evidence="1 2">A6E488</strain>
    </source>
</reference>
<dbReference type="PANTHER" id="PTHR43293:SF3">
    <property type="entry name" value="CHOLESTEROL RING-CLEAVING HYDROLASE IPDB SUBUNIT"/>
    <property type="match status" value="1"/>
</dbReference>
<dbReference type="RefSeq" id="WP_261617346.1">
    <property type="nucleotide sequence ID" value="NZ_JALIDZ010000008.1"/>
</dbReference>
<dbReference type="AlphaFoldDB" id="A0AAW5R3P7"/>
<accession>A0AAW5R3P7</accession>
<dbReference type="Pfam" id="PF01144">
    <property type="entry name" value="CoA_trans"/>
    <property type="match status" value="1"/>
</dbReference>
<organism evidence="1 2">
    <name type="scientific">Microbaculum marinisediminis</name>
    <dbReference type="NCBI Taxonomy" id="2931392"/>
    <lineage>
        <taxon>Bacteria</taxon>
        <taxon>Pseudomonadati</taxon>
        <taxon>Pseudomonadota</taxon>
        <taxon>Alphaproteobacteria</taxon>
        <taxon>Hyphomicrobiales</taxon>
        <taxon>Tepidamorphaceae</taxon>
        <taxon>Microbaculum</taxon>
    </lineage>
</organism>
<dbReference type="GO" id="GO:0008410">
    <property type="term" value="F:CoA-transferase activity"/>
    <property type="evidence" value="ECO:0007669"/>
    <property type="project" value="InterPro"/>
</dbReference>
<dbReference type="Gene3D" id="3.30.30.40">
    <property type="match status" value="1"/>
</dbReference>
<proteinExistence type="predicted"/>
<comment type="caution">
    <text evidence="1">The sequence shown here is derived from an EMBL/GenBank/DDBJ whole genome shotgun (WGS) entry which is preliminary data.</text>
</comment>
<evidence type="ECO:0000313" key="1">
    <source>
        <dbReference type="EMBL" id="MCT8973767.1"/>
    </source>
</evidence>
<dbReference type="PANTHER" id="PTHR43293">
    <property type="entry name" value="ACETATE COA-TRANSFERASE YDIF"/>
    <property type="match status" value="1"/>
</dbReference>
<dbReference type="InterPro" id="IPR004165">
    <property type="entry name" value="CoA_trans_fam_I"/>
</dbReference>
<dbReference type="SMART" id="SM00882">
    <property type="entry name" value="CoA_trans"/>
    <property type="match status" value="1"/>
</dbReference>
<sequence>MSKRIDLQEMVSSIGNDDLIGFGGGGLQRKPIAAAAAIARSDLEDLEIASFLGGPEVDLLIGMGKVRRLHFSFVGFDLFGLAPNFRAARQAGELEAVEYSEGLMMTAYEAAAKRLPFLPSRFGLGTDLLTTATNVFQPMACPLTGEQLLAVPPLAPDVAIVHVNEADASGNALIHGDSFADMLLIQAASRVILTAEKIVDEIPGERRGRSTFISRLWVDAVVEAPRGGGFSAVFPDYRFDLPKVLEYQKNATDHAWLSEHLASA</sequence>
<dbReference type="EMBL" id="JALIDZ010000008">
    <property type="protein sequence ID" value="MCT8973767.1"/>
    <property type="molecule type" value="Genomic_DNA"/>
</dbReference>
<dbReference type="SUPFAM" id="SSF100950">
    <property type="entry name" value="NagB/RpiA/CoA transferase-like"/>
    <property type="match status" value="1"/>
</dbReference>
<protein>
    <recommendedName>
        <fullName evidence="3">Glutaconate CoA-transferase subunit A</fullName>
    </recommendedName>
</protein>
<evidence type="ECO:0008006" key="3">
    <source>
        <dbReference type="Google" id="ProtNLM"/>
    </source>
</evidence>
<gene>
    <name evidence="1" type="ORF">MUB46_18025</name>
</gene>
<keyword evidence="2" id="KW-1185">Reference proteome</keyword>
<name>A0AAW5R3P7_9HYPH</name>